<accession>A0A1I0CPR2</accession>
<dbReference type="GO" id="GO:0008831">
    <property type="term" value="F:dTDP-4-dehydrorhamnose reductase activity"/>
    <property type="evidence" value="ECO:0007669"/>
    <property type="project" value="UniProtKB-EC"/>
</dbReference>
<comment type="pathway">
    <text evidence="2">Carbohydrate biosynthesis; dTDP-L-rhamnose biosynthesis.</text>
</comment>
<dbReference type="EC" id="1.1.1.133" evidence="2"/>
<dbReference type="Gene3D" id="3.90.25.10">
    <property type="entry name" value="UDP-galactose 4-epimerase, domain 1"/>
    <property type="match status" value="1"/>
</dbReference>
<reference evidence="4 5" key="1">
    <citation type="submission" date="2016-10" db="EMBL/GenBank/DDBJ databases">
        <authorList>
            <person name="de Groot N.N."/>
        </authorList>
    </citation>
    <scope>NUCLEOTIDE SEQUENCE [LARGE SCALE GENOMIC DNA]</scope>
    <source>
        <strain evidence="4 5">DSM 18979</strain>
    </source>
</reference>
<dbReference type="RefSeq" id="WP_090442242.1">
    <property type="nucleotide sequence ID" value="NZ_FOHU01000006.1"/>
</dbReference>
<dbReference type="STRING" id="426128.SAMN05660297_01696"/>
<dbReference type="FunFam" id="3.40.50.720:FF:000159">
    <property type="entry name" value="dTDP-4-dehydrorhamnose reductase"/>
    <property type="match status" value="1"/>
</dbReference>
<name>A0A1I0CPR2_9FIRM</name>
<dbReference type="OrthoDB" id="9803892at2"/>
<dbReference type="InterPro" id="IPR036291">
    <property type="entry name" value="NAD(P)-bd_dom_sf"/>
</dbReference>
<dbReference type="EMBL" id="FOHU01000006">
    <property type="protein sequence ID" value="SET21495.1"/>
    <property type="molecule type" value="Genomic_DNA"/>
</dbReference>
<comment type="similarity">
    <text evidence="1 2">Belongs to the dTDP-4-dehydrorhamnose reductase family.</text>
</comment>
<dbReference type="GO" id="GO:0019305">
    <property type="term" value="P:dTDP-rhamnose biosynthetic process"/>
    <property type="evidence" value="ECO:0007669"/>
    <property type="project" value="UniProtKB-UniPathway"/>
</dbReference>
<organism evidence="4 5">
    <name type="scientific">Natronincola peptidivorans</name>
    <dbReference type="NCBI Taxonomy" id="426128"/>
    <lineage>
        <taxon>Bacteria</taxon>
        <taxon>Bacillati</taxon>
        <taxon>Bacillota</taxon>
        <taxon>Clostridia</taxon>
        <taxon>Peptostreptococcales</taxon>
        <taxon>Natronincolaceae</taxon>
        <taxon>Natronincola</taxon>
    </lineage>
</organism>
<dbReference type="Gene3D" id="3.40.50.720">
    <property type="entry name" value="NAD(P)-binding Rossmann-like Domain"/>
    <property type="match status" value="1"/>
</dbReference>
<comment type="function">
    <text evidence="2">Catalyzes the reduction of dTDP-6-deoxy-L-lyxo-4-hexulose to yield dTDP-L-rhamnose.</text>
</comment>
<dbReference type="PANTHER" id="PTHR10491">
    <property type="entry name" value="DTDP-4-DEHYDRORHAMNOSE REDUCTASE"/>
    <property type="match status" value="1"/>
</dbReference>
<dbReference type="InterPro" id="IPR029903">
    <property type="entry name" value="RmlD-like-bd"/>
</dbReference>
<dbReference type="SUPFAM" id="SSF51735">
    <property type="entry name" value="NAD(P)-binding Rossmann-fold domains"/>
    <property type="match status" value="1"/>
</dbReference>
<keyword evidence="5" id="KW-1185">Reference proteome</keyword>
<protein>
    <recommendedName>
        <fullName evidence="2">dTDP-4-dehydrorhamnose reductase</fullName>
        <ecNumber evidence="2">1.1.1.133</ecNumber>
    </recommendedName>
</protein>
<evidence type="ECO:0000256" key="1">
    <source>
        <dbReference type="ARBA" id="ARBA00010944"/>
    </source>
</evidence>
<sequence>MKVMVTGAKGQLGVDLVNKLSLKHDIMAADKEDLDIIDLDQVMKAVRNLKPDVIINAAAYTNVDGAETEVDLAYRINCVGAKNLAIAALEYGGRLLHISTDFIFDGRKNTPYTEFDATNPLSVYGKSKLAGETCIKEICNRHYILRTAWLYGEHGNNFVKTMLRLAENNKTLKVVDDQIGSPTYTKDLVKVIEKMITTDAYGTYHASNAGACSWNEFAKKIFQMKEIKDIEVLPITSEEFNRPAVRPKYSVMENYMLKLQLDYEMRHWEEGLKEYFNNQ</sequence>
<evidence type="ECO:0000256" key="2">
    <source>
        <dbReference type="RuleBase" id="RU364082"/>
    </source>
</evidence>
<dbReference type="PANTHER" id="PTHR10491:SF4">
    <property type="entry name" value="METHIONINE ADENOSYLTRANSFERASE 2 SUBUNIT BETA"/>
    <property type="match status" value="1"/>
</dbReference>
<gene>
    <name evidence="4" type="ORF">SAMN05660297_01696</name>
</gene>
<evidence type="ECO:0000313" key="4">
    <source>
        <dbReference type="EMBL" id="SET21495.1"/>
    </source>
</evidence>
<dbReference type="CDD" id="cd05254">
    <property type="entry name" value="dTDP_HR_like_SDR_e"/>
    <property type="match status" value="1"/>
</dbReference>
<dbReference type="UniPathway" id="UPA00124"/>
<dbReference type="GO" id="GO:0005829">
    <property type="term" value="C:cytosol"/>
    <property type="evidence" value="ECO:0007669"/>
    <property type="project" value="TreeGrafter"/>
</dbReference>
<evidence type="ECO:0000313" key="5">
    <source>
        <dbReference type="Proteomes" id="UP000199568"/>
    </source>
</evidence>
<dbReference type="Proteomes" id="UP000199568">
    <property type="component" value="Unassembled WGS sequence"/>
</dbReference>
<dbReference type="NCBIfam" id="TIGR01214">
    <property type="entry name" value="rmlD"/>
    <property type="match status" value="1"/>
</dbReference>
<dbReference type="InterPro" id="IPR005913">
    <property type="entry name" value="dTDP_dehydrorham_reduct"/>
</dbReference>
<feature type="domain" description="RmlD-like substrate binding" evidence="3">
    <location>
        <begin position="1"/>
        <end position="278"/>
    </location>
</feature>
<proteinExistence type="inferred from homology"/>
<evidence type="ECO:0000259" key="3">
    <source>
        <dbReference type="Pfam" id="PF04321"/>
    </source>
</evidence>
<dbReference type="Pfam" id="PF04321">
    <property type="entry name" value="RmlD_sub_bind"/>
    <property type="match status" value="1"/>
</dbReference>
<keyword evidence="2" id="KW-0560">Oxidoreductase</keyword>
<dbReference type="AlphaFoldDB" id="A0A1I0CPR2"/>
<keyword evidence="2" id="KW-0521">NADP</keyword>